<evidence type="ECO:0000313" key="1">
    <source>
        <dbReference type="EMBL" id="ACZ19271.1"/>
    </source>
</evidence>
<dbReference type="eggNOG" id="ENOG5032X74">
    <property type="taxonomic scope" value="Bacteria"/>
</dbReference>
<accession>D1B5I0</accession>
<name>D1B5I0_THEAS</name>
<dbReference type="HOGENOM" id="CLU_138355_0_0_0"/>
<dbReference type="STRING" id="525903.Taci_1039"/>
<dbReference type="EnsemblBacteria" id="ACZ19271">
    <property type="protein sequence ID" value="ACZ19271"/>
    <property type="gene ID" value="Taci_1039"/>
</dbReference>
<protein>
    <submittedName>
        <fullName evidence="1">Uncharacterized protein</fullName>
    </submittedName>
</protein>
<organism evidence="1 2">
    <name type="scientific">Thermanaerovibrio acidaminovorans (strain ATCC 49978 / DSM 6589 / Su883)</name>
    <name type="common">Selenomonas acidaminovorans</name>
    <dbReference type="NCBI Taxonomy" id="525903"/>
    <lineage>
        <taxon>Bacteria</taxon>
        <taxon>Thermotogati</taxon>
        <taxon>Synergistota</taxon>
        <taxon>Synergistia</taxon>
        <taxon>Synergistales</taxon>
        <taxon>Synergistaceae</taxon>
        <taxon>Thermanaerovibrio</taxon>
    </lineage>
</organism>
<dbReference type="EMBL" id="CP001818">
    <property type="protein sequence ID" value="ACZ19271.1"/>
    <property type="molecule type" value="Genomic_DNA"/>
</dbReference>
<gene>
    <name evidence="1" type="ordered locus">Taci_1039</name>
</gene>
<dbReference type="Proteomes" id="UP000002030">
    <property type="component" value="Chromosome"/>
</dbReference>
<proteinExistence type="predicted"/>
<sequence length="150" mass="16262">MGKIWVDGEAMRRTVSTLLPGGYVCQEASFSGHSDTLNLFLSVPQGEPKDKLNRVGRLIESRLAGSAIKVSIHWTEREPGGGPQQVPLWRNPLVWASGTAALVALAQLGFRGIAKSILAAGLAYGISWLVVTDDGRKLVNTIIKEVKDRR</sequence>
<dbReference type="AlphaFoldDB" id="D1B5I0"/>
<dbReference type="KEGG" id="tai:Taci_1039"/>
<dbReference type="OrthoDB" id="4433at2"/>
<keyword evidence="2" id="KW-1185">Reference proteome</keyword>
<evidence type="ECO:0000313" key="2">
    <source>
        <dbReference type="Proteomes" id="UP000002030"/>
    </source>
</evidence>
<reference evidence="1 2" key="1">
    <citation type="journal article" date="2009" name="Stand. Genomic Sci.">
        <title>Complete genome sequence of Thermanaerovibrio acidaminovorans type strain (Su883).</title>
        <authorList>
            <person name="Chovatia M."/>
            <person name="Sikorski J."/>
            <person name="Schroder M."/>
            <person name="Lapidus A."/>
            <person name="Nolan M."/>
            <person name="Tice H."/>
            <person name="Glavina Del Rio T."/>
            <person name="Copeland A."/>
            <person name="Cheng J.F."/>
            <person name="Lucas S."/>
            <person name="Chen F."/>
            <person name="Bruce D."/>
            <person name="Goodwin L."/>
            <person name="Pitluck S."/>
            <person name="Ivanova N."/>
            <person name="Mavromatis K."/>
            <person name="Ovchinnikova G."/>
            <person name="Pati A."/>
            <person name="Chen A."/>
            <person name="Palaniappan K."/>
            <person name="Land M."/>
            <person name="Hauser L."/>
            <person name="Chang Y.J."/>
            <person name="Jeffries C.D."/>
            <person name="Chain P."/>
            <person name="Saunders E."/>
            <person name="Detter J.C."/>
            <person name="Brettin T."/>
            <person name="Rohde M."/>
            <person name="Goker M."/>
            <person name="Spring S."/>
            <person name="Bristow J."/>
            <person name="Markowitz V."/>
            <person name="Hugenholtz P."/>
            <person name="Kyrpides N.C."/>
            <person name="Klenk H.P."/>
            <person name="Eisen J.A."/>
        </authorList>
    </citation>
    <scope>NUCLEOTIDE SEQUENCE [LARGE SCALE GENOMIC DNA]</scope>
    <source>
        <strain evidence="2">ATCC 49978 / DSM 6589 / Su883</strain>
    </source>
</reference>